<dbReference type="PANTHER" id="PTHR46193:SF10">
    <property type="entry name" value="6-PHOSPHOGLUCONATE PHOSPHATASE"/>
    <property type="match status" value="1"/>
</dbReference>
<keyword evidence="6" id="KW-1185">Reference proteome</keyword>
<dbReference type="SFLD" id="SFLDG01135">
    <property type="entry name" value="C1.5.6:_HAD__Beta-PGM__Phospha"/>
    <property type="match status" value="1"/>
</dbReference>
<dbReference type="SFLD" id="SFLDG01129">
    <property type="entry name" value="C1.5:_HAD__Beta-PGM__Phosphata"/>
    <property type="match status" value="1"/>
</dbReference>
<accession>A0ABR9IYB0</accession>
<dbReference type="PANTHER" id="PTHR46193">
    <property type="entry name" value="6-PHOSPHOGLUCONATE PHOSPHATASE"/>
    <property type="match status" value="1"/>
</dbReference>
<comment type="caution">
    <text evidence="5">The sequence shown here is derived from an EMBL/GenBank/DDBJ whole genome shotgun (WGS) entry which is preliminary data.</text>
</comment>
<dbReference type="Gene3D" id="3.40.50.1000">
    <property type="entry name" value="HAD superfamily/HAD-like"/>
    <property type="match status" value="1"/>
</dbReference>
<dbReference type="InterPro" id="IPR023198">
    <property type="entry name" value="PGP-like_dom2"/>
</dbReference>
<dbReference type="Gene3D" id="1.10.150.240">
    <property type="entry name" value="Putative phosphatase, domain 2"/>
    <property type="match status" value="1"/>
</dbReference>
<protein>
    <submittedName>
        <fullName evidence="5">HAD superfamily hydrolase (TIGR01509 family)</fullName>
    </submittedName>
</protein>
<dbReference type="GO" id="GO:0016787">
    <property type="term" value="F:hydrolase activity"/>
    <property type="evidence" value="ECO:0007669"/>
    <property type="project" value="UniProtKB-KW"/>
</dbReference>
<dbReference type="InterPro" id="IPR006439">
    <property type="entry name" value="HAD-SF_hydro_IA"/>
</dbReference>
<evidence type="ECO:0000313" key="6">
    <source>
        <dbReference type="Proteomes" id="UP000620262"/>
    </source>
</evidence>
<proteinExistence type="inferred from homology"/>
<dbReference type="RefSeq" id="WP_192731736.1">
    <property type="nucleotide sequence ID" value="NZ_BAAAVL010000002.1"/>
</dbReference>
<sequence>MTIELLIFDCDGVLIDSEPVASGTLAHALQRAGVPLSQAEVHRRFTGLSGEAAARLCREELGLADPDRVFADARSALYAEFSRSLRPMAGMEELVRKVKQRKCVASNSDLERLRLSLGLLDLWTEFAPHIYSAEMVARPKPAPDLFLLCAKNLGVAPHRCLVIDDSALGIAGAMAAGMAAIGFVDPADPRSGRHEALKAAGALQTVEGARELAIAFEALFSSSANEEAAHAAVPARNPAVETAG</sequence>
<evidence type="ECO:0000256" key="4">
    <source>
        <dbReference type="ARBA" id="ARBA00022842"/>
    </source>
</evidence>
<reference evidence="5 6" key="1">
    <citation type="submission" date="2020-10" db="EMBL/GenBank/DDBJ databases">
        <title>Sequencing the genomes of 1000 actinobacteria strains.</title>
        <authorList>
            <person name="Klenk H.-P."/>
        </authorList>
    </citation>
    <scope>NUCLEOTIDE SEQUENCE [LARGE SCALE GENOMIC DNA]</scope>
    <source>
        <strain evidence="5 6">DSM 7307</strain>
    </source>
</reference>
<dbReference type="SFLD" id="SFLDS00003">
    <property type="entry name" value="Haloacid_Dehalogenase"/>
    <property type="match status" value="1"/>
</dbReference>
<evidence type="ECO:0000256" key="1">
    <source>
        <dbReference type="ARBA" id="ARBA00001946"/>
    </source>
</evidence>
<dbReference type="EMBL" id="JADBEC010000002">
    <property type="protein sequence ID" value="MBE1508075.1"/>
    <property type="molecule type" value="Genomic_DNA"/>
</dbReference>
<dbReference type="InterPro" id="IPR051600">
    <property type="entry name" value="Beta-PGM-like"/>
</dbReference>
<gene>
    <name evidence="5" type="ORF">H4W29_005320</name>
</gene>
<dbReference type="NCBIfam" id="TIGR01509">
    <property type="entry name" value="HAD-SF-IA-v3"/>
    <property type="match status" value="1"/>
</dbReference>
<dbReference type="InterPro" id="IPR036412">
    <property type="entry name" value="HAD-like_sf"/>
</dbReference>
<dbReference type="Pfam" id="PF00702">
    <property type="entry name" value="Hydrolase"/>
    <property type="match status" value="1"/>
</dbReference>
<keyword evidence="5" id="KW-0378">Hydrolase</keyword>
<dbReference type="InterPro" id="IPR023214">
    <property type="entry name" value="HAD_sf"/>
</dbReference>
<name>A0ABR9IYB0_RHIVS</name>
<evidence type="ECO:0000256" key="2">
    <source>
        <dbReference type="ARBA" id="ARBA00006171"/>
    </source>
</evidence>
<evidence type="ECO:0000313" key="5">
    <source>
        <dbReference type="EMBL" id="MBE1508075.1"/>
    </source>
</evidence>
<comment type="similarity">
    <text evidence="2">Belongs to the HAD-like hydrolase superfamily. CbbY/CbbZ/Gph/YieH family.</text>
</comment>
<keyword evidence="4" id="KW-0460">Magnesium</keyword>
<organism evidence="5 6">
    <name type="scientific">Rhizobium viscosum</name>
    <name type="common">Arthrobacter viscosus</name>
    <dbReference type="NCBI Taxonomy" id="1673"/>
    <lineage>
        <taxon>Bacteria</taxon>
        <taxon>Pseudomonadati</taxon>
        <taxon>Pseudomonadota</taxon>
        <taxon>Alphaproteobacteria</taxon>
        <taxon>Hyphomicrobiales</taxon>
        <taxon>Rhizobiaceae</taxon>
        <taxon>Rhizobium/Agrobacterium group</taxon>
        <taxon>Rhizobium</taxon>
    </lineage>
</organism>
<dbReference type="SUPFAM" id="SSF56784">
    <property type="entry name" value="HAD-like"/>
    <property type="match status" value="1"/>
</dbReference>
<keyword evidence="3" id="KW-0479">Metal-binding</keyword>
<evidence type="ECO:0000256" key="3">
    <source>
        <dbReference type="ARBA" id="ARBA00022723"/>
    </source>
</evidence>
<dbReference type="Proteomes" id="UP000620262">
    <property type="component" value="Unassembled WGS sequence"/>
</dbReference>
<comment type="cofactor">
    <cofactor evidence="1">
        <name>Mg(2+)</name>
        <dbReference type="ChEBI" id="CHEBI:18420"/>
    </cofactor>
</comment>